<proteinExistence type="predicted"/>
<feature type="region of interest" description="Disordered" evidence="1">
    <location>
        <begin position="1"/>
        <end position="91"/>
    </location>
</feature>
<dbReference type="EMBL" id="AMZH03001973">
    <property type="protein sequence ID" value="RRT77280.1"/>
    <property type="molecule type" value="Genomic_DNA"/>
</dbReference>
<feature type="compositionally biased region" description="Basic and acidic residues" evidence="1">
    <location>
        <begin position="76"/>
        <end position="91"/>
    </location>
</feature>
<feature type="compositionally biased region" description="Basic and acidic residues" evidence="1">
    <location>
        <begin position="12"/>
        <end position="46"/>
    </location>
</feature>
<comment type="caution">
    <text evidence="2">The sequence shown here is derived from an EMBL/GenBank/DDBJ whole genome shotgun (WGS) entry which is preliminary data.</text>
</comment>
<gene>
    <name evidence="2" type="ORF">B296_00024846</name>
</gene>
<protein>
    <submittedName>
        <fullName evidence="2">Uncharacterized protein</fullName>
    </submittedName>
</protein>
<dbReference type="Proteomes" id="UP000287651">
    <property type="component" value="Unassembled WGS sequence"/>
</dbReference>
<evidence type="ECO:0000313" key="3">
    <source>
        <dbReference type="Proteomes" id="UP000287651"/>
    </source>
</evidence>
<accession>A0A427AM50</accession>
<name>A0A427AM50_ENSVE</name>
<organism evidence="2 3">
    <name type="scientific">Ensete ventricosum</name>
    <name type="common">Abyssinian banana</name>
    <name type="synonym">Musa ensete</name>
    <dbReference type="NCBI Taxonomy" id="4639"/>
    <lineage>
        <taxon>Eukaryota</taxon>
        <taxon>Viridiplantae</taxon>
        <taxon>Streptophyta</taxon>
        <taxon>Embryophyta</taxon>
        <taxon>Tracheophyta</taxon>
        <taxon>Spermatophyta</taxon>
        <taxon>Magnoliopsida</taxon>
        <taxon>Liliopsida</taxon>
        <taxon>Zingiberales</taxon>
        <taxon>Musaceae</taxon>
        <taxon>Ensete</taxon>
    </lineage>
</organism>
<evidence type="ECO:0000313" key="2">
    <source>
        <dbReference type="EMBL" id="RRT77280.1"/>
    </source>
</evidence>
<dbReference type="AlphaFoldDB" id="A0A427AM50"/>
<reference evidence="2 3" key="1">
    <citation type="journal article" date="2014" name="Agronomy (Basel)">
        <title>A Draft Genome Sequence for Ensete ventricosum, the Drought-Tolerant Tree Against Hunger.</title>
        <authorList>
            <person name="Harrison J."/>
            <person name="Moore K.A."/>
            <person name="Paszkiewicz K."/>
            <person name="Jones T."/>
            <person name="Grant M."/>
            <person name="Ambacheew D."/>
            <person name="Muzemil S."/>
            <person name="Studholme D.J."/>
        </authorList>
    </citation>
    <scope>NUCLEOTIDE SEQUENCE [LARGE SCALE GENOMIC DNA]</scope>
</reference>
<evidence type="ECO:0000256" key="1">
    <source>
        <dbReference type="SAM" id="MobiDB-lite"/>
    </source>
</evidence>
<sequence>MRTTRYQMVPSKIDRRRPIEGESTIDGRLREIGDRRKRKEEDEKKQNHYRHRPRAVVAHGSPTRCRRPHPRAIFLSREETERLPARGERSR</sequence>